<keyword evidence="4 14" id="KW-0679">Respiratory chain</keyword>
<feature type="domain" description="Cytochrome oxidase subunit II copper A binding" evidence="17">
    <location>
        <begin position="137"/>
        <end position="264"/>
    </location>
</feature>
<evidence type="ECO:0000256" key="10">
    <source>
        <dbReference type="ARBA" id="ARBA00023008"/>
    </source>
</evidence>
<evidence type="ECO:0000256" key="9">
    <source>
        <dbReference type="ARBA" id="ARBA00022989"/>
    </source>
</evidence>
<keyword evidence="10 15" id="KW-0186">Copper</keyword>
<evidence type="ECO:0000256" key="14">
    <source>
        <dbReference type="RuleBase" id="RU000456"/>
    </source>
</evidence>
<evidence type="ECO:0000256" key="5">
    <source>
        <dbReference type="ARBA" id="ARBA00022692"/>
    </source>
</evidence>
<comment type="similarity">
    <text evidence="2 14">Belongs to the cytochrome c oxidase subunit 2 family.</text>
</comment>
<organism evidence="19 20">
    <name type="scientific">Pseudonocardia benzenivorans</name>
    <dbReference type="NCBI Taxonomy" id="228005"/>
    <lineage>
        <taxon>Bacteria</taxon>
        <taxon>Bacillati</taxon>
        <taxon>Actinomycetota</taxon>
        <taxon>Actinomycetes</taxon>
        <taxon>Pseudonocardiales</taxon>
        <taxon>Pseudonocardiaceae</taxon>
        <taxon>Pseudonocardia</taxon>
    </lineage>
</organism>
<feature type="domain" description="Cytochrome oxidase subunit II transmembrane region profile" evidence="18">
    <location>
        <begin position="37"/>
        <end position="135"/>
    </location>
</feature>
<dbReference type="Gene3D" id="2.60.40.420">
    <property type="entry name" value="Cupredoxins - blue copper proteins"/>
    <property type="match status" value="1"/>
</dbReference>
<keyword evidence="3 14" id="KW-0813">Transport</keyword>
<evidence type="ECO:0000256" key="2">
    <source>
        <dbReference type="ARBA" id="ARBA00007866"/>
    </source>
</evidence>
<accession>A0ABW3VRM9</accession>
<proteinExistence type="inferred from homology"/>
<evidence type="ECO:0000256" key="15">
    <source>
        <dbReference type="RuleBase" id="RU004024"/>
    </source>
</evidence>
<keyword evidence="5 14" id="KW-0812">Transmembrane</keyword>
<evidence type="ECO:0000256" key="16">
    <source>
        <dbReference type="SAM" id="Phobius"/>
    </source>
</evidence>
<evidence type="ECO:0000259" key="17">
    <source>
        <dbReference type="PROSITE" id="PS50857"/>
    </source>
</evidence>
<gene>
    <name evidence="19" type="ORF">ACFQ34_27010</name>
</gene>
<evidence type="ECO:0000313" key="20">
    <source>
        <dbReference type="Proteomes" id="UP001597182"/>
    </source>
</evidence>
<feature type="transmembrane region" description="Helical" evidence="16">
    <location>
        <begin position="105"/>
        <end position="125"/>
    </location>
</feature>
<evidence type="ECO:0000256" key="8">
    <source>
        <dbReference type="ARBA" id="ARBA00022982"/>
    </source>
</evidence>
<dbReference type="InterPro" id="IPR001505">
    <property type="entry name" value="Copper_CuA"/>
</dbReference>
<keyword evidence="11 16" id="KW-0472">Membrane</keyword>
<dbReference type="PROSITE" id="PS51257">
    <property type="entry name" value="PROKAR_LIPOPROTEIN"/>
    <property type="match status" value="1"/>
</dbReference>
<dbReference type="InterPro" id="IPR011759">
    <property type="entry name" value="Cyt_c_oxidase_su2_TM_dom"/>
</dbReference>
<reference evidence="20" key="1">
    <citation type="journal article" date="2019" name="Int. J. Syst. Evol. Microbiol.">
        <title>The Global Catalogue of Microorganisms (GCM) 10K type strain sequencing project: providing services to taxonomists for standard genome sequencing and annotation.</title>
        <authorList>
            <consortium name="The Broad Institute Genomics Platform"/>
            <consortium name="The Broad Institute Genome Sequencing Center for Infectious Disease"/>
            <person name="Wu L."/>
            <person name="Ma J."/>
        </authorList>
    </citation>
    <scope>NUCLEOTIDE SEQUENCE [LARGE SCALE GENOMIC DNA]</scope>
    <source>
        <strain evidence="20">CCUG 49018</strain>
    </source>
</reference>
<dbReference type="PROSITE" id="PS50999">
    <property type="entry name" value="COX2_TM"/>
    <property type="match status" value="1"/>
</dbReference>
<keyword evidence="6 15" id="KW-0479">Metal-binding</keyword>
<dbReference type="Pfam" id="PF02790">
    <property type="entry name" value="COX2_TM"/>
    <property type="match status" value="1"/>
</dbReference>
<feature type="transmembrane region" description="Helical" evidence="16">
    <location>
        <begin position="60"/>
        <end position="84"/>
    </location>
</feature>
<evidence type="ECO:0000256" key="4">
    <source>
        <dbReference type="ARBA" id="ARBA00022660"/>
    </source>
</evidence>
<dbReference type="SUPFAM" id="SSF81464">
    <property type="entry name" value="Cytochrome c oxidase subunit II-like, transmembrane region"/>
    <property type="match status" value="1"/>
</dbReference>
<dbReference type="PANTHER" id="PTHR22888:SF9">
    <property type="entry name" value="CYTOCHROME C OXIDASE SUBUNIT 2"/>
    <property type="match status" value="1"/>
</dbReference>
<keyword evidence="20" id="KW-1185">Reference proteome</keyword>
<evidence type="ECO:0000256" key="3">
    <source>
        <dbReference type="ARBA" id="ARBA00022448"/>
    </source>
</evidence>
<dbReference type="Pfam" id="PF00116">
    <property type="entry name" value="COX2"/>
    <property type="match status" value="1"/>
</dbReference>
<comment type="caution">
    <text evidence="19">The sequence shown here is derived from an EMBL/GenBank/DDBJ whole genome shotgun (WGS) entry which is preliminary data.</text>
</comment>
<keyword evidence="8 14" id="KW-0249">Electron transport</keyword>
<dbReference type="EC" id="7.1.1.9" evidence="15"/>
<dbReference type="RefSeq" id="WP_013676611.1">
    <property type="nucleotide sequence ID" value="NZ_BAABKS010000027.1"/>
</dbReference>
<dbReference type="InterPro" id="IPR002429">
    <property type="entry name" value="CcO_II-like_C"/>
</dbReference>
<dbReference type="SUPFAM" id="SSF49503">
    <property type="entry name" value="Cupredoxins"/>
    <property type="match status" value="1"/>
</dbReference>
<comment type="cofactor">
    <cofactor evidence="15">
        <name>Cu cation</name>
        <dbReference type="ChEBI" id="CHEBI:23378"/>
    </cofactor>
    <text evidence="15">Binds a copper A center.</text>
</comment>
<evidence type="ECO:0000256" key="11">
    <source>
        <dbReference type="ARBA" id="ARBA00023136"/>
    </source>
</evidence>
<dbReference type="EMBL" id="JBHTMB010000249">
    <property type="protein sequence ID" value="MFD1236954.1"/>
    <property type="molecule type" value="Genomic_DNA"/>
</dbReference>
<dbReference type="InterPro" id="IPR045187">
    <property type="entry name" value="CcO_II"/>
</dbReference>
<evidence type="ECO:0000259" key="18">
    <source>
        <dbReference type="PROSITE" id="PS50999"/>
    </source>
</evidence>
<dbReference type="InterPro" id="IPR036257">
    <property type="entry name" value="Cyt_c_oxidase_su2_TM_sf"/>
</dbReference>
<name>A0ABW3VRM9_9PSEU</name>
<keyword evidence="9 16" id="KW-1133">Transmembrane helix</keyword>
<dbReference type="InterPro" id="IPR008972">
    <property type="entry name" value="Cupredoxin"/>
</dbReference>
<evidence type="ECO:0000313" key="19">
    <source>
        <dbReference type="EMBL" id="MFD1236954.1"/>
    </source>
</evidence>
<dbReference type="PANTHER" id="PTHR22888">
    <property type="entry name" value="CYTOCHROME C OXIDASE, SUBUNIT II"/>
    <property type="match status" value="1"/>
</dbReference>
<protein>
    <recommendedName>
        <fullName evidence="15">Cytochrome c oxidase subunit 2</fullName>
        <ecNumber evidence="15">7.1.1.9</ecNumber>
    </recommendedName>
</protein>
<comment type="function">
    <text evidence="12 15">Subunits I and II form the functional core of the enzyme complex. Electrons originating in cytochrome c are transferred via heme a and Cu(A) to the binuclear center formed by heme a3 and Cu(B).</text>
</comment>
<dbReference type="PROSITE" id="PS00078">
    <property type="entry name" value="COX2"/>
    <property type="match status" value="1"/>
</dbReference>
<dbReference type="Proteomes" id="UP001597182">
    <property type="component" value="Unassembled WGS sequence"/>
</dbReference>
<comment type="subcellular location">
    <subcellularLocation>
        <location evidence="14">Cell membrane</location>
        <topology evidence="14">Multi-pass membrane protein</topology>
    </subcellularLocation>
    <subcellularLocation>
        <location evidence="1">Membrane</location>
        <topology evidence="1">Multi-pass membrane protein</topology>
    </subcellularLocation>
</comment>
<evidence type="ECO:0000256" key="13">
    <source>
        <dbReference type="ARBA" id="ARBA00047816"/>
    </source>
</evidence>
<evidence type="ECO:0000256" key="6">
    <source>
        <dbReference type="ARBA" id="ARBA00022723"/>
    </source>
</evidence>
<evidence type="ECO:0000256" key="7">
    <source>
        <dbReference type="ARBA" id="ARBA00022967"/>
    </source>
</evidence>
<dbReference type="Gene3D" id="1.10.287.90">
    <property type="match status" value="1"/>
</dbReference>
<comment type="catalytic activity">
    <reaction evidence="13 15">
        <text>4 Fe(II)-[cytochrome c] + O2 + 8 H(+)(in) = 4 Fe(III)-[cytochrome c] + 2 H2O + 4 H(+)(out)</text>
        <dbReference type="Rhea" id="RHEA:11436"/>
        <dbReference type="Rhea" id="RHEA-COMP:10350"/>
        <dbReference type="Rhea" id="RHEA-COMP:14399"/>
        <dbReference type="ChEBI" id="CHEBI:15377"/>
        <dbReference type="ChEBI" id="CHEBI:15378"/>
        <dbReference type="ChEBI" id="CHEBI:15379"/>
        <dbReference type="ChEBI" id="CHEBI:29033"/>
        <dbReference type="ChEBI" id="CHEBI:29034"/>
        <dbReference type="EC" id="7.1.1.9"/>
    </reaction>
</comment>
<evidence type="ECO:0000256" key="1">
    <source>
        <dbReference type="ARBA" id="ARBA00004141"/>
    </source>
</evidence>
<dbReference type="PROSITE" id="PS50857">
    <property type="entry name" value="COX2_CUA"/>
    <property type="match status" value="1"/>
</dbReference>
<evidence type="ECO:0000256" key="12">
    <source>
        <dbReference type="ARBA" id="ARBA00024688"/>
    </source>
</evidence>
<keyword evidence="7" id="KW-1278">Translocase</keyword>
<sequence length="315" mass="35214">MGRAQRGVDGRRTGWRRAAKLAVLAIAIVPLTTGCSVEEVVRFGWPEGVTPQAESMRTLWTWAAIAALIVGVITWGAMFWTVIFHRKKKGDDGTPPRQTQYNLPVEIIFTVVPTIIVAVLFGFTVNVQNYVDVKNDAPQEKVQVTAFQWNWQFDVDNHQGGTVESLGTSSTIPILVLPTDRSIQFTITSKDVIHSFWVPEFLFKRDVFPMPEKNDTDNVFVIDKIDKTGAFVGRCAELCGSYHSQMNFEVRALPPNLFDSYMSMRTANKDMTVAQALQQLQSQGCDPQLCAPQATTTYPFSTDRTQRSASEPQNS</sequence>